<dbReference type="InterPro" id="IPR027417">
    <property type="entry name" value="P-loop_NTPase"/>
</dbReference>
<gene>
    <name evidence="1" type="ORF">PHMEG_0007294</name>
</gene>
<evidence type="ECO:0000313" key="1">
    <source>
        <dbReference type="EMBL" id="OWZ18591.1"/>
    </source>
</evidence>
<organism evidence="1 2">
    <name type="scientific">Phytophthora megakarya</name>
    <dbReference type="NCBI Taxonomy" id="4795"/>
    <lineage>
        <taxon>Eukaryota</taxon>
        <taxon>Sar</taxon>
        <taxon>Stramenopiles</taxon>
        <taxon>Oomycota</taxon>
        <taxon>Peronosporomycetes</taxon>
        <taxon>Peronosporales</taxon>
        <taxon>Peronosporaceae</taxon>
        <taxon>Phytophthora</taxon>
    </lineage>
</organism>
<dbReference type="Gene3D" id="3.40.50.300">
    <property type="entry name" value="P-loop containing nucleotide triphosphate hydrolases"/>
    <property type="match status" value="1"/>
</dbReference>
<dbReference type="EMBL" id="NBNE01000566">
    <property type="protein sequence ID" value="OWZ18591.1"/>
    <property type="molecule type" value="Genomic_DNA"/>
</dbReference>
<evidence type="ECO:0000313" key="2">
    <source>
        <dbReference type="Proteomes" id="UP000198211"/>
    </source>
</evidence>
<dbReference type="AlphaFoldDB" id="A0A225WLN7"/>
<protein>
    <submittedName>
        <fullName evidence="1">Uncharacterized protein</fullName>
    </submittedName>
</protein>
<accession>A0A225WLN7</accession>
<keyword evidence="2" id="KW-1185">Reference proteome</keyword>
<dbReference type="SUPFAM" id="SSF52540">
    <property type="entry name" value="P-loop containing nucleoside triphosphate hydrolases"/>
    <property type="match status" value="1"/>
</dbReference>
<dbReference type="Proteomes" id="UP000198211">
    <property type="component" value="Unassembled WGS sequence"/>
</dbReference>
<name>A0A225WLN7_9STRA</name>
<proteinExistence type="predicted"/>
<reference evidence="2" key="1">
    <citation type="submission" date="2017-03" db="EMBL/GenBank/DDBJ databases">
        <title>Phytopthora megakarya and P. palmivora, two closely related causual agents of cacao black pod achieved similar genome size and gene model numbers by different mechanisms.</title>
        <authorList>
            <person name="Ali S."/>
            <person name="Shao J."/>
            <person name="Larry D.J."/>
            <person name="Kronmiller B."/>
            <person name="Shen D."/>
            <person name="Strem M.D."/>
            <person name="Melnick R.L."/>
            <person name="Guiltinan M.J."/>
            <person name="Tyler B.M."/>
            <person name="Meinhardt L.W."/>
            <person name="Bailey B.A."/>
        </authorList>
    </citation>
    <scope>NUCLEOTIDE SEQUENCE [LARGE SCALE GENOMIC DNA]</scope>
    <source>
        <strain evidence="2">zdho120</strain>
    </source>
</reference>
<sequence length="146" mass="16535">MKSLSKASSGTSKKWWKEAVFRGDSPHLLIIMMGLSGSGKTTVSNMVKTHAKDVYNMTTIICSADDRYYRLHRHPDMLVTVAFECPGGSYEASQLCLRSKLAASPVEERSFQNYFQIWRLNQKDTRKTAVIPRQVFFGTLPSLPQQ</sequence>
<comment type="caution">
    <text evidence="1">The sequence shown here is derived from an EMBL/GenBank/DDBJ whole genome shotgun (WGS) entry which is preliminary data.</text>
</comment>